<dbReference type="RefSeq" id="WP_198111513.1">
    <property type="nucleotide sequence ID" value="NZ_JAEDAK010000008.1"/>
</dbReference>
<evidence type="ECO:0008006" key="3">
    <source>
        <dbReference type="Google" id="ProtNLM"/>
    </source>
</evidence>
<accession>A0A931J6H0</accession>
<dbReference type="InterPro" id="IPR011990">
    <property type="entry name" value="TPR-like_helical_dom_sf"/>
</dbReference>
<dbReference type="PIRSF" id="PIRSF029288">
    <property type="entry name" value="SciE_ImpE"/>
    <property type="match status" value="1"/>
</dbReference>
<comment type="caution">
    <text evidence="1">The sequence shown here is derived from an EMBL/GenBank/DDBJ whole genome shotgun (WGS) entry which is preliminary data.</text>
</comment>
<evidence type="ECO:0000313" key="2">
    <source>
        <dbReference type="Proteomes" id="UP000613266"/>
    </source>
</evidence>
<name>A0A931J6H0_9BURK</name>
<dbReference type="InterPro" id="IPR009211">
    <property type="entry name" value="TagJ"/>
</dbReference>
<protein>
    <recommendedName>
        <fullName evidence="3">Type VI secretion system protein ImpE</fullName>
    </recommendedName>
</protein>
<dbReference type="AlphaFoldDB" id="A0A931J6H0"/>
<dbReference type="Proteomes" id="UP000613266">
    <property type="component" value="Unassembled WGS sequence"/>
</dbReference>
<organism evidence="1 2">
    <name type="scientific">Inhella proteolytica</name>
    <dbReference type="NCBI Taxonomy" id="2795029"/>
    <lineage>
        <taxon>Bacteria</taxon>
        <taxon>Pseudomonadati</taxon>
        <taxon>Pseudomonadota</taxon>
        <taxon>Betaproteobacteria</taxon>
        <taxon>Burkholderiales</taxon>
        <taxon>Sphaerotilaceae</taxon>
        <taxon>Inhella</taxon>
    </lineage>
</organism>
<dbReference type="Gene3D" id="1.25.40.10">
    <property type="entry name" value="Tetratricopeptide repeat domain"/>
    <property type="match status" value="1"/>
</dbReference>
<sequence>MALDALFEDAKRRVQASPGDIKARSALWQIFAARGEFDRARTQLDALLAIDSSWTMEVAACHLLLQAEAQRQEVFAGRQTPTCLGEPPAWFASLAAGLQTLGDGSQAAQWPAAAALLARAQQDSPARQGTLNGQPFEWLCDGDARLGPCLEVMVQGKYLWLPWSLVRRIESRPPTEIRDRLWLHALLELGDEGSVEVFLPARYPFPQNDAQMLGERTDWQALDGDSYLGRGQKTLMTDGGECGLLDVRELLFTS</sequence>
<evidence type="ECO:0000313" key="1">
    <source>
        <dbReference type="EMBL" id="MBH9577737.1"/>
    </source>
</evidence>
<dbReference type="SUPFAM" id="SSF144059">
    <property type="entry name" value="ImpE-like"/>
    <property type="match status" value="1"/>
</dbReference>
<dbReference type="Pfam" id="PF07024">
    <property type="entry name" value="ImpE"/>
    <property type="match status" value="1"/>
</dbReference>
<dbReference type="EMBL" id="JAEDAK010000008">
    <property type="protein sequence ID" value="MBH9577737.1"/>
    <property type="molecule type" value="Genomic_DNA"/>
</dbReference>
<reference evidence="1" key="1">
    <citation type="submission" date="2020-12" db="EMBL/GenBank/DDBJ databases">
        <title>The genome sequence of Inhella sp. 1Y17.</title>
        <authorList>
            <person name="Liu Y."/>
        </authorList>
    </citation>
    <scope>NUCLEOTIDE SEQUENCE</scope>
    <source>
        <strain evidence="1">1Y17</strain>
    </source>
</reference>
<keyword evidence="2" id="KW-1185">Reference proteome</keyword>
<gene>
    <name evidence="1" type="ORF">I7X39_12575</name>
</gene>
<proteinExistence type="predicted"/>